<proteinExistence type="predicted"/>
<gene>
    <name evidence="1" type="ORF">HP548_12185</name>
</gene>
<reference evidence="1 2" key="1">
    <citation type="submission" date="2020-05" db="EMBL/GenBank/DDBJ databases">
        <title>Genome Sequencing of Type Strains.</title>
        <authorList>
            <person name="Lemaire J.F."/>
            <person name="Inderbitzin P."/>
            <person name="Gregorio O.A."/>
            <person name="Collins S.B."/>
            <person name="Wespe N."/>
            <person name="Knight-Connoni V."/>
        </authorList>
    </citation>
    <scope>NUCLEOTIDE SEQUENCE [LARGE SCALE GENOMIC DNA]</scope>
    <source>
        <strain evidence="1 2">DSM 19942</strain>
    </source>
</reference>
<dbReference type="GeneID" id="97131474"/>
<dbReference type="RefSeq" id="WP_175381775.1">
    <property type="nucleotide sequence ID" value="NZ_CBCRYD010000035.1"/>
</dbReference>
<evidence type="ECO:0000313" key="1">
    <source>
        <dbReference type="EMBL" id="NUU54836.1"/>
    </source>
</evidence>
<dbReference type="EMBL" id="JABMCC010000107">
    <property type="protein sequence ID" value="NUU54836.1"/>
    <property type="molecule type" value="Genomic_DNA"/>
</dbReference>
<accession>A0ABX2MLA6</accession>
<evidence type="ECO:0000313" key="2">
    <source>
        <dbReference type="Proteomes" id="UP000577724"/>
    </source>
</evidence>
<sequence>MNHTYRVLKGDIDFFVAAIRQDQVAVWHVQDDREHIIDYGGTVEAFSGVSIKVAGKRYFRDTFEFRAQK</sequence>
<keyword evidence="2" id="KW-1185">Reference proteome</keyword>
<dbReference type="Proteomes" id="UP000577724">
    <property type="component" value="Unassembled WGS sequence"/>
</dbReference>
<protein>
    <submittedName>
        <fullName evidence="1">Uncharacterized protein</fullName>
    </submittedName>
</protein>
<name>A0ABX2MLA6_9BACL</name>
<comment type="caution">
    <text evidence="1">The sequence shown here is derived from an EMBL/GenBank/DDBJ whole genome shotgun (WGS) entry which is preliminary data.</text>
</comment>
<organism evidence="1 2">
    <name type="scientific">Paenibacillus taichungensis</name>
    <dbReference type="NCBI Taxonomy" id="484184"/>
    <lineage>
        <taxon>Bacteria</taxon>
        <taxon>Bacillati</taxon>
        <taxon>Bacillota</taxon>
        <taxon>Bacilli</taxon>
        <taxon>Bacillales</taxon>
        <taxon>Paenibacillaceae</taxon>
        <taxon>Paenibacillus</taxon>
    </lineage>
</organism>